<keyword evidence="8" id="KW-1185">Reference proteome</keyword>
<reference evidence="7 8" key="1">
    <citation type="journal article" date="2014" name="Genome Announc.">
        <title>Draft Genome Sequence of the Antitrypanosomally Active Sponge-Associated Bacterium Actinokineospora sp. Strain EG49.</title>
        <authorList>
            <person name="Harjes J."/>
            <person name="Ryu T."/>
            <person name="Abdelmohsen U.R."/>
            <person name="Moitinho-Silva L."/>
            <person name="Horn H."/>
            <person name="Ravasi T."/>
            <person name="Hentschel U."/>
        </authorList>
    </citation>
    <scope>NUCLEOTIDE SEQUENCE [LARGE SCALE GENOMIC DNA]</scope>
    <source>
        <strain evidence="7 8">EG49</strain>
    </source>
</reference>
<comment type="caution">
    <text evidence="7">The sequence shown here is derived from an EMBL/GenBank/DDBJ whole genome shotgun (WGS) entry which is preliminary data.</text>
</comment>
<feature type="transmembrane region" description="Helical" evidence="6">
    <location>
        <begin position="386"/>
        <end position="409"/>
    </location>
</feature>
<dbReference type="GO" id="GO:0005886">
    <property type="term" value="C:plasma membrane"/>
    <property type="evidence" value="ECO:0007669"/>
    <property type="project" value="UniProtKB-SubCell"/>
</dbReference>
<keyword evidence="6" id="KW-1003">Cell membrane</keyword>
<evidence type="ECO:0000256" key="2">
    <source>
        <dbReference type="ARBA" id="ARBA00022448"/>
    </source>
</evidence>
<feature type="transmembrane region" description="Helical" evidence="6">
    <location>
        <begin position="158"/>
        <end position="178"/>
    </location>
</feature>
<comment type="function">
    <text evidence="6">H(+)-stimulated, divalent metal cation uptake system.</text>
</comment>
<comment type="similarity">
    <text evidence="6">Belongs to the NRAMP family.</text>
</comment>
<evidence type="ECO:0000256" key="4">
    <source>
        <dbReference type="ARBA" id="ARBA00022989"/>
    </source>
</evidence>
<feature type="transmembrane region" description="Helical" evidence="6">
    <location>
        <begin position="352"/>
        <end position="374"/>
    </location>
</feature>
<protein>
    <recommendedName>
        <fullName evidence="6">Divalent metal cation transporter MntH</fullName>
    </recommendedName>
</protein>
<keyword evidence="3 6" id="KW-0812">Transmembrane</keyword>
<proteinExistence type="inferred from homology"/>
<dbReference type="HAMAP" id="MF_00221">
    <property type="entry name" value="NRAMP"/>
    <property type="match status" value="1"/>
</dbReference>
<sequence>MEPAVRGAGVRGSSRGRLRTVAGLMGPAFVVAVAYVDPGNFATNMAGGAGYGYLLLWVIVSASVAAVFIQYLSAKLGVATGRNLPELCRERYPRPVVGLLWVQAELVVMATDLAEFVGAAVALNLLFGVPLLPAALITAVVSFAILSLAPTGRRRFESVIVALLLVVLAGFLYQTLRLGPLTEAGAGLLRGFDGVDSVLLATGMLGATVMPHAIYLHSALTQHHHRGGVGELRRSLRANAVDLGVALGIAGLVNVSMLLVAAGALHGTGLPAESLEDMHAGLGVTLGGGAAVAFAVALLASGLAASSVGTYAGQVVMEGFLRRRVPLPVRRLATMLPALGVLASGVDPTRALVLSQVVLSFGIPFALLPLVLLGRRRSVMGALVNRPVTTVVGFVLAVVISGLNLFLLYRTLFA</sequence>
<feature type="transmembrane region" description="Helical" evidence="6">
    <location>
        <begin position="329"/>
        <end position="346"/>
    </location>
</feature>
<comment type="subcellular location">
    <subcellularLocation>
        <location evidence="6">Cell membrane</location>
        <topology evidence="6">Multi-pass membrane protein</topology>
    </subcellularLocation>
    <subcellularLocation>
        <location evidence="1">Membrane</location>
        <topology evidence="1">Multi-pass membrane protein</topology>
    </subcellularLocation>
</comment>
<name>W7IZJ1_9PSEU</name>
<feature type="transmembrane region" description="Helical" evidence="6">
    <location>
        <begin position="21"/>
        <end position="38"/>
    </location>
</feature>
<dbReference type="GO" id="GO:0005384">
    <property type="term" value="F:manganese ion transmembrane transporter activity"/>
    <property type="evidence" value="ECO:0007669"/>
    <property type="project" value="TreeGrafter"/>
</dbReference>
<evidence type="ECO:0000313" key="7">
    <source>
        <dbReference type="EMBL" id="EWC61981.1"/>
    </source>
</evidence>
<keyword evidence="6" id="KW-0769">Symport</keyword>
<organism evidence="7 8">
    <name type="scientific">Actinokineospora spheciospongiae</name>
    <dbReference type="NCBI Taxonomy" id="909613"/>
    <lineage>
        <taxon>Bacteria</taxon>
        <taxon>Bacillati</taxon>
        <taxon>Actinomycetota</taxon>
        <taxon>Actinomycetes</taxon>
        <taxon>Pseudonocardiales</taxon>
        <taxon>Pseudonocardiaceae</taxon>
        <taxon>Actinokineospora</taxon>
    </lineage>
</organism>
<feature type="transmembrane region" description="Helical" evidence="6">
    <location>
        <begin position="92"/>
        <end position="110"/>
    </location>
</feature>
<feature type="transmembrane region" description="Helical" evidence="6">
    <location>
        <begin position="50"/>
        <end position="72"/>
    </location>
</feature>
<evidence type="ECO:0000256" key="5">
    <source>
        <dbReference type="ARBA" id="ARBA00023136"/>
    </source>
</evidence>
<dbReference type="GO" id="GO:0015293">
    <property type="term" value="F:symporter activity"/>
    <property type="evidence" value="ECO:0007669"/>
    <property type="project" value="UniProtKB-UniRule"/>
</dbReference>
<keyword evidence="2 6" id="KW-0813">Transport</keyword>
<accession>W7IZJ1</accession>
<dbReference type="PANTHER" id="PTHR11706">
    <property type="entry name" value="SOLUTE CARRIER PROTEIN FAMILY 11 MEMBER"/>
    <property type="match status" value="1"/>
</dbReference>
<dbReference type="NCBIfam" id="NF001923">
    <property type="entry name" value="PRK00701.1"/>
    <property type="match status" value="1"/>
</dbReference>
<dbReference type="GO" id="GO:0015086">
    <property type="term" value="F:cadmium ion transmembrane transporter activity"/>
    <property type="evidence" value="ECO:0007669"/>
    <property type="project" value="TreeGrafter"/>
</dbReference>
<dbReference type="Pfam" id="PF01566">
    <property type="entry name" value="Nramp"/>
    <property type="match status" value="1"/>
</dbReference>
<dbReference type="PRINTS" id="PR00447">
    <property type="entry name" value="NATRESASSCMP"/>
</dbReference>
<feature type="transmembrane region" description="Helical" evidence="6">
    <location>
        <begin position="285"/>
        <end position="308"/>
    </location>
</feature>
<dbReference type="eggNOG" id="COG1914">
    <property type="taxonomic scope" value="Bacteria"/>
</dbReference>
<gene>
    <name evidence="6" type="primary">mntH</name>
    <name evidence="7" type="ORF">UO65_2692</name>
</gene>
<evidence type="ECO:0000313" key="8">
    <source>
        <dbReference type="Proteomes" id="UP000019277"/>
    </source>
</evidence>
<dbReference type="STRING" id="909613.UO65_2692"/>
<dbReference type="InterPro" id="IPR001046">
    <property type="entry name" value="NRAMP_fam"/>
</dbReference>
<evidence type="ECO:0000256" key="6">
    <source>
        <dbReference type="HAMAP-Rule" id="MF_00221"/>
    </source>
</evidence>
<keyword evidence="5 6" id="KW-0472">Membrane</keyword>
<keyword evidence="6" id="KW-0406">Ion transport</keyword>
<dbReference type="Proteomes" id="UP000019277">
    <property type="component" value="Unassembled WGS sequence"/>
</dbReference>
<dbReference type="GO" id="GO:0046872">
    <property type="term" value="F:metal ion binding"/>
    <property type="evidence" value="ECO:0007669"/>
    <property type="project" value="UniProtKB-UniRule"/>
</dbReference>
<feature type="transmembrane region" description="Helical" evidence="6">
    <location>
        <begin position="241"/>
        <end position="265"/>
    </location>
</feature>
<dbReference type="EMBL" id="AYXG01000097">
    <property type="protein sequence ID" value="EWC61981.1"/>
    <property type="molecule type" value="Genomic_DNA"/>
</dbReference>
<dbReference type="PATRIC" id="fig|909613.9.peg.2692"/>
<dbReference type="PANTHER" id="PTHR11706:SF33">
    <property type="entry name" value="NATURAL RESISTANCE-ASSOCIATED MACROPHAGE PROTEIN 2"/>
    <property type="match status" value="1"/>
</dbReference>
<dbReference type="NCBIfam" id="TIGR01197">
    <property type="entry name" value="nramp"/>
    <property type="match status" value="1"/>
</dbReference>
<dbReference type="AlphaFoldDB" id="W7IZJ1"/>
<feature type="transmembrane region" description="Helical" evidence="6">
    <location>
        <begin position="198"/>
        <end position="220"/>
    </location>
</feature>
<dbReference type="GO" id="GO:0034755">
    <property type="term" value="P:iron ion transmembrane transport"/>
    <property type="evidence" value="ECO:0007669"/>
    <property type="project" value="TreeGrafter"/>
</dbReference>
<dbReference type="NCBIfam" id="NF037982">
    <property type="entry name" value="Nramp_1"/>
    <property type="match status" value="1"/>
</dbReference>
<evidence type="ECO:0000256" key="1">
    <source>
        <dbReference type="ARBA" id="ARBA00004141"/>
    </source>
</evidence>
<feature type="transmembrane region" description="Helical" evidence="6">
    <location>
        <begin position="116"/>
        <end position="146"/>
    </location>
</feature>
<keyword evidence="4 6" id="KW-1133">Transmembrane helix</keyword>
<evidence type="ECO:0000256" key="3">
    <source>
        <dbReference type="ARBA" id="ARBA00022692"/>
    </source>
</evidence>